<feature type="domain" description="Carboxymuconolactone decarboxylase-like" evidence="1">
    <location>
        <begin position="27"/>
        <end position="94"/>
    </location>
</feature>
<dbReference type="InterPro" id="IPR003779">
    <property type="entry name" value="CMD-like"/>
</dbReference>
<dbReference type="InterPro" id="IPR004675">
    <property type="entry name" value="AhpD_core"/>
</dbReference>
<proteinExistence type="predicted"/>
<dbReference type="SUPFAM" id="SSF69118">
    <property type="entry name" value="AhpD-like"/>
    <property type="match status" value="1"/>
</dbReference>
<dbReference type="AlphaFoldDB" id="A0A0G3EM14"/>
<dbReference type="InterPro" id="IPR029032">
    <property type="entry name" value="AhpD-like"/>
</dbReference>
<reference evidence="3" key="1">
    <citation type="submission" date="2015-06" db="EMBL/GenBank/DDBJ databases">
        <authorList>
            <person name="Lim Y.L."/>
            <person name="Ee R."/>
            <person name="Yong D."/>
            <person name="How K.Y."/>
            <person name="Yin W.F."/>
            <person name="Chan K.G."/>
        </authorList>
    </citation>
    <scope>NUCLEOTIDE SEQUENCE [LARGE SCALE GENOMIC DNA]</scope>
    <source>
        <strain evidence="3">DSM 25325</strain>
    </source>
</reference>
<dbReference type="GO" id="GO:0051920">
    <property type="term" value="F:peroxiredoxin activity"/>
    <property type="evidence" value="ECO:0007669"/>
    <property type="project" value="InterPro"/>
</dbReference>
<accession>A0A0G3EM14</accession>
<dbReference type="STRING" id="445709.ABW99_01025"/>
<sequence>MEPRLNYTKLSTPPYQSMLSIGAYLRECGLEVGLLHLVWLRASQMNGCAFCCDMHAREALRDGEDQRRLHVLAAWREAAFFSERERAALAWTEAVTRIAETRAPDDAFAALKDHFSDKEIADLTFAIANINAWNRLAISFRTVVK</sequence>
<dbReference type="EMBL" id="CP011568">
    <property type="protein sequence ID" value="AKJ67024.1"/>
    <property type="molecule type" value="Genomic_DNA"/>
</dbReference>
<dbReference type="PANTHER" id="PTHR34846">
    <property type="entry name" value="4-CARBOXYMUCONOLACTONE DECARBOXYLASE FAMILY PROTEIN (AFU_ORTHOLOGUE AFUA_6G11590)"/>
    <property type="match status" value="1"/>
</dbReference>
<dbReference type="Pfam" id="PF02627">
    <property type="entry name" value="CMD"/>
    <property type="match status" value="1"/>
</dbReference>
<protein>
    <recommendedName>
        <fullName evidence="1">Carboxymuconolactone decarboxylase-like domain-containing protein</fullName>
    </recommendedName>
</protein>
<dbReference type="PANTHER" id="PTHR34846:SF10">
    <property type="entry name" value="CYTOPLASMIC PROTEIN"/>
    <property type="match status" value="1"/>
</dbReference>
<gene>
    <name evidence="2" type="ORF">ABW99_01025</name>
</gene>
<dbReference type="KEGG" id="ptx:ABW99_01025"/>
<organism evidence="2 3">
    <name type="scientific">Pandoraea thiooxydans</name>
    <dbReference type="NCBI Taxonomy" id="445709"/>
    <lineage>
        <taxon>Bacteria</taxon>
        <taxon>Pseudomonadati</taxon>
        <taxon>Pseudomonadota</taxon>
        <taxon>Betaproteobacteria</taxon>
        <taxon>Burkholderiales</taxon>
        <taxon>Burkholderiaceae</taxon>
        <taxon>Pandoraea</taxon>
    </lineage>
</organism>
<keyword evidence="3" id="KW-1185">Reference proteome</keyword>
<name>A0A0G3EM14_9BURK</name>
<dbReference type="NCBIfam" id="TIGR00778">
    <property type="entry name" value="ahpD_dom"/>
    <property type="match status" value="1"/>
</dbReference>
<dbReference type="PATRIC" id="fig|445709.3.peg.228"/>
<evidence type="ECO:0000313" key="3">
    <source>
        <dbReference type="Proteomes" id="UP000036700"/>
    </source>
</evidence>
<dbReference type="RefSeq" id="WP_047212544.1">
    <property type="nucleotide sequence ID" value="NZ_CP011568.3"/>
</dbReference>
<dbReference type="Proteomes" id="UP000036700">
    <property type="component" value="Chromosome"/>
</dbReference>
<dbReference type="OrthoDB" id="9801997at2"/>
<evidence type="ECO:0000313" key="2">
    <source>
        <dbReference type="EMBL" id="AKJ67024.1"/>
    </source>
</evidence>
<evidence type="ECO:0000259" key="1">
    <source>
        <dbReference type="Pfam" id="PF02627"/>
    </source>
</evidence>
<dbReference type="Gene3D" id="1.20.1290.10">
    <property type="entry name" value="AhpD-like"/>
    <property type="match status" value="1"/>
</dbReference>